<dbReference type="CDD" id="cd16917">
    <property type="entry name" value="HATPase_UhpB-NarQ-NarX-like"/>
    <property type="match status" value="1"/>
</dbReference>
<evidence type="ECO:0000256" key="7">
    <source>
        <dbReference type="ARBA" id="ARBA00022777"/>
    </source>
</evidence>
<dbReference type="PANTHER" id="PTHR24421:SF10">
    <property type="entry name" value="NITRATE_NITRITE SENSOR PROTEIN NARQ"/>
    <property type="match status" value="1"/>
</dbReference>
<reference evidence="13" key="1">
    <citation type="submission" date="2022-04" db="EMBL/GenBank/DDBJ databases">
        <title>Whole genome sequence of Sphaerotilus sp. FB-5.</title>
        <authorList>
            <person name="Takeda M."/>
            <person name="Narihara S."/>
            <person name="Akimoto M."/>
            <person name="Akimoto R."/>
            <person name="Nishiyashiki S."/>
            <person name="Murakami T."/>
        </authorList>
    </citation>
    <scope>NUCLEOTIDE SEQUENCE</scope>
    <source>
        <strain evidence="13">FB-5</strain>
    </source>
</reference>
<evidence type="ECO:0000256" key="2">
    <source>
        <dbReference type="ARBA" id="ARBA00004370"/>
    </source>
</evidence>
<dbReference type="GO" id="GO:0016301">
    <property type="term" value="F:kinase activity"/>
    <property type="evidence" value="ECO:0007669"/>
    <property type="project" value="UniProtKB-KW"/>
</dbReference>
<dbReference type="Gene3D" id="3.30.565.10">
    <property type="entry name" value="Histidine kinase-like ATPase, C-terminal domain"/>
    <property type="match status" value="1"/>
</dbReference>
<evidence type="ECO:0000256" key="11">
    <source>
        <dbReference type="SAM" id="Phobius"/>
    </source>
</evidence>
<keyword evidence="6" id="KW-0547">Nucleotide-binding</keyword>
<evidence type="ECO:0000256" key="4">
    <source>
        <dbReference type="ARBA" id="ARBA00022553"/>
    </source>
</evidence>
<proteinExistence type="predicted"/>
<dbReference type="RefSeq" id="WP_251973081.1">
    <property type="nucleotide sequence ID" value="NZ_AP025730.1"/>
</dbReference>
<dbReference type="InterPro" id="IPR050482">
    <property type="entry name" value="Sensor_HK_TwoCompSys"/>
</dbReference>
<gene>
    <name evidence="13" type="ORF">CATMQ487_19770</name>
</gene>
<keyword evidence="9" id="KW-0902">Two-component regulatory system</keyword>
<feature type="coiled-coil region" evidence="10">
    <location>
        <begin position="213"/>
        <end position="250"/>
    </location>
</feature>
<keyword evidence="11" id="KW-1133">Transmembrane helix</keyword>
<name>A0ABM7YKU0_9BURK</name>
<evidence type="ECO:0000313" key="13">
    <source>
        <dbReference type="EMBL" id="BDI05007.1"/>
    </source>
</evidence>
<dbReference type="Proteomes" id="UP001057498">
    <property type="component" value="Chromosome"/>
</dbReference>
<evidence type="ECO:0000256" key="5">
    <source>
        <dbReference type="ARBA" id="ARBA00022679"/>
    </source>
</evidence>
<keyword evidence="11" id="KW-0812">Transmembrane</keyword>
<dbReference type="SUPFAM" id="SSF55874">
    <property type="entry name" value="ATPase domain of HSP90 chaperone/DNA topoisomerase II/histidine kinase"/>
    <property type="match status" value="1"/>
</dbReference>
<dbReference type="InterPro" id="IPR011712">
    <property type="entry name" value="Sig_transdc_His_kin_sub3_dim/P"/>
</dbReference>
<dbReference type="Pfam" id="PF02518">
    <property type="entry name" value="HATPase_c"/>
    <property type="match status" value="1"/>
</dbReference>
<evidence type="ECO:0000256" key="8">
    <source>
        <dbReference type="ARBA" id="ARBA00022840"/>
    </source>
</evidence>
<evidence type="ECO:0000313" key="14">
    <source>
        <dbReference type="Proteomes" id="UP001057498"/>
    </source>
</evidence>
<dbReference type="Gene3D" id="1.20.5.1930">
    <property type="match status" value="1"/>
</dbReference>
<dbReference type="EMBL" id="AP025730">
    <property type="protein sequence ID" value="BDI05007.1"/>
    <property type="molecule type" value="Genomic_DNA"/>
</dbReference>
<keyword evidence="8" id="KW-0067">ATP-binding</keyword>
<keyword evidence="14" id="KW-1185">Reference proteome</keyword>
<dbReference type="PROSITE" id="PS50885">
    <property type="entry name" value="HAMP"/>
    <property type="match status" value="1"/>
</dbReference>
<organism evidence="13 14">
    <name type="scientific">Sphaerotilus microaerophilus</name>
    <dbReference type="NCBI Taxonomy" id="2914710"/>
    <lineage>
        <taxon>Bacteria</taxon>
        <taxon>Pseudomonadati</taxon>
        <taxon>Pseudomonadota</taxon>
        <taxon>Betaproteobacteria</taxon>
        <taxon>Burkholderiales</taxon>
        <taxon>Sphaerotilaceae</taxon>
        <taxon>Sphaerotilus</taxon>
    </lineage>
</organism>
<sequence>MPIALPLDLPRLVMRRATAVGLLVLALALGLGLQRANEDIRDEVDAAMHLATLMSRLGTLAPLDDAAALASLHAMQQEAPLRHLALHIHRADGQTLLAPLPHDEPPWLAALLRLHDRLGPSDAPRRVSWLVPRPGATAWVISLDASADSERREALTNLLATLALLLLAIVGLLGVMHLNVRRALAPLATLVGAITGIERQDPQAVTRLPALPLRELEAIAAALRHLASALEEAEHRRRLLSQKLLTLQEDERHHLARELHDELGQRLTALRFDAAWLQRRLGEAAPQASDTSAADCELAEVADVVQGMAQRCAELQQDVRQLLGQLNPLGPEGAGGDAPPLPLARLQQLLAALVQSWQATPVQAAGAAAPRFELAFGAGTAQGPLRPLPPGRAEALTLPRPLLLALYRLSQEALTNAARHAQAGHIHLRLALDEAALPTTAAQLHWAVSDDGIGIADPGSAVQRGNGLGGMQERVWALGGLWHSGPAHAHATGERPGWELRASLPLPAASTDNPRPHA</sequence>
<keyword evidence="11" id="KW-0472">Membrane</keyword>
<evidence type="ECO:0000256" key="10">
    <source>
        <dbReference type="SAM" id="Coils"/>
    </source>
</evidence>
<keyword evidence="5" id="KW-0808">Transferase</keyword>
<evidence type="ECO:0000256" key="9">
    <source>
        <dbReference type="ARBA" id="ARBA00023012"/>
    </source>
</evidence>
<evidence type="ECO:0000256" key="6">
    <source>
        <dbReference type="ARBA" id="ARBA00022741"/>
    </source>
</evidence>
<accession>A0ABM7YKU0</accession>
<feature type="transmembrane region" description="Helical" evidence="11">
    <location>
        <begin position="158"/>
        <end position="178"/>
    </location>
</feature>
<keyword evidence="7 13" id="KW-0418">Kinase</keyword>
<dbReference type="InterPro" id="IPR003594">
    <property type="entry name" value="HATPase_dom"/>
</dbReference>
<dbReference type="PANTHER" id="PTHR24421">
    <property type="entry name" value="NITRATE/NITRITE SENSOR PROTEIN NARX-RELATED"/>
    <property type="match status" value="1"/>
</dbReference>
<feature type="transmembrane region" description="Helical" evidence="11">
    <location>
        <begin position="12"/>
        <end position="33"/>
    </location>
</feature>
<dbReference type="Pfam" id="PF07730">
    <property type="entry name" value="HisKA_3"/>
    <property type="match status" value="1"/>
</dbReference>
<dbReference type="InterPro" id="IPR036890">
    <property type="entry name" value="HATPase_C_sf"/>
</dbReference>
<comment type="subcellular location">
    <subcellularLocation>
        <location evidence="2">Membrane</location>
    </subcellularLocation>
</comment>
<feature type="domain" description="HAMP" evidence="12">
    <location>
        <begin position="181"/>
        <end position="235"/>
    </location>
</feature>
<dbReference type="EC" id="2.7.13.3" evidence="3"/>
<keyword evidence="4" id="KW-0597">Phosphoprotein</keyword>
<protein>
    <recommendedName>
        <fullName evidence="3">histidine kinase</fullName>
        <ecNumber evidence="3">2.7.13.3</ecNumber>
    </recommendedName>
</protein>
<comment type="catalytic activity">
    <reaction evidence="1">
        <text>ATP + protein L-histidine = ADP + protein N-phospho-L-histidine.</text>
        <dbReference type="EC" id="2.7.13.3"/>
    </reaction>
</comment>
<keyword evidence="10" id="KW-0175">Coiled coil</keyword>
<evidence type="ECO:0000259" key="12">
    <source>
        <dbReference type="PROSITE" id="PS50885"/>
    </source>
</evidence>
<evidence type="ECO:0000256" key="3">
    <source>
        <dbReference type="ARBA" id="ARBA00012438"/>
    </source>
</evidence>
<evidence type="ECO:0000256" key="1">
    <source>
        <dbReference type="ARBA" id="ARBA00000085"/>
    </source>
</evidence>
<dbReference type="InterPro" id="IPR003660">
    <property type="entry name" value="HAMP_dom"/>
</dbReference>